<name>C1G273_PARBD</name>
<dbReference type="Proteomes" id="UP000001628">
    <property type="component" value="Unassembled WGS sequence"/>
</dbReference>
<proteinExistence type="predicted"/>
<dbReference type="RefSeq" id="XP_010757271.1">
    <property type="nucleotide sequence ID" value="XM_010758969.1"/>
</dbReference>
<feature type="compositionally biased region" description="Polar residues" evidence="1">
    <location>
        <begin position="53"/>
        <end position="76"/>
    </location>
</feature>
<protein>
    <submittedName>
        <fullName evidence="2">Uncharacterized protein</fullName>
    </submittedName>
</protein>
<reference evidence="2 3" key="1">
    <citation type="journal article" date="2011" name="PLoS Genet.">
        <title>Comparative genomic analysis of human fungal pathogens causing paracoccidioidomycosis.</title>
        <authorList>
            <person name="Desjardins C.A."/>
            <person name="Champion M.D."/>
            <person name="Holder J.W."/>
            <person name="Muszewska A."/>
            <person name="Goldberg J."/>
            <person name="Bailao A.M."/>
            <person name="Brigido M.M."/>
            <person name="Ferreira M.E."/>
            <person name="Garcia A.M."/>
            <person name="Grynberg M."/>
            <person name="Gujja S."/>
            <person name="Heiman D.I."/>
            <person name="Henn M.R."/>
            <person name="Kodira C.D."/>
            <person name="Leon-Narvaez H."/>
            <person name="Longo L.V."/>
            <person name="Ma L.J."/>
            <person name="Malavazi I."/>
            <person name="Matsuo A.L."/>
            <person name="Morais F.V."/>
            <person name="Pereira M."/>
            <person name="Rodriguez-Brito S."/>
            <person name="Sakthikumar S."/>
            <person name="Salem-Izacc S.M."/>
            <person name="Sykes S.M."/>
            <person name="Teixeira M.M."/>
            <person name="Vallejo M.C."/>
            <person name="Walter M.E."/>
            <person name="Yandava C."/>
            <person name="Young S."/>
            <person name="Zeng Q."/>
            <person name="Zucker J."/>
            <person name="Felipe M.S."/>
            <person name="Goldman G.H."/>
            <person name="Haas B.J."/>
            <person name="McEwen J.G."/>
            <person name="Nino-Vega G."/>
            <person name="Puccia R."/>
            <person name="San-Blas G."/>
            <person name="Soares C.M."/>
            <person name="Birren B.W."/>
            <person name="Cuomo C.A."/>
        </authorList>
    </citation>
    <scope>NUCLEOTIDE SEQUENCE [LARGE SCALE GENOMIC DNA]</scope>
    <source>
        <strain evidence="2 3">Pb18</strain>
    </source>
</reference>
<dbReference type="VEuPathDB" id="FungiDB:PADG_02239"/>
<sequence length="143" mass="15646">MTGDDAEDPGKEISLRLSHGDVEAQPVAVPIRYPQRERYVPADTTAAEACRMWSNSQGARGTKSKPATPSRRTLSGATRHHRYDTIDTPMDWGIRFLERAFRALAITRLRKVTQTPMAPEGGVGVVTFRLCSGGSSSSSIMLL</sequence>
<feature type="region of interest" description="Disordered" evidence="1">
    <location>
        <begin position="52"/>
        <end position="81"/>
    </location>
</feature>
<evidence type="ECO:0000313" key="3">
    <source>
        <dbReference type="Proteomes" id="UP000001628"/>
    </source>
</evidence>
<dbReference type="KEGG" id="pbn:PADG_02239"/>
<dbReference type="InParanoid" id="C1G273"/>
<dbReference type="HOGENOM" id="CLU_1806785_0_0_1"/>
<gene>
    <name evidence="2" type="ORF">PADG_02239</name>
</gene>
<evidence type="ECO:0000256" key="1">
    <source>
        <dbReference type="SAM" id="MobiDB-lite"/>
    </source>
</evidence>
<accession>C1G273</accession>
<organism evidence="2 3">
    <name type="scientific">Paracoccidioides brasiliensis (strain Pb18)</name>
    <dbReference type="NCBI Taxonomy" id="502780"/>
    <lineage>
        <taxon>Eukaryota</taxon>
        <taxon>Fungi</taxon>
        <taxon>Dikarya</taxon>
        <taxon>Ascomycota</taxon>
        <taxon>Pezizomycotina</taxon>
        <taxon>Eurotiomycetes</taxon>
        <taxon>Eurotiomycetidae</taxon>
        <taxon>Onygenales</taxon>
        <taxon>Ajellomycetaceae</taxon>
        <taxon>Paracoccidioides</taxon>
    </lineage>
</organism>
<dbReference type="AlphaFoldDB" id="C1G273"/>
<keyword evidence="3" id="KW-1185">Reference proteome</keyword>
<dbReference type="GeneID" id="22581752"/>
<dbReference type="EMBL" id="KN275958">
    <property type="protein sequence ID" value="EEH46089.2"/>
    <property type="molecule type" value="Genomic_DNA"/>
</dbReference>
<evidence type="ECO:0000313" key="2">
    <source>
        <dbReference type="EMBL" id="EEH46089.2"/>
    </source>
</evidence>